<sequence length="89" mass="9473">MAVQLKHTTSFNAAADSAGGGSDSGSEIHDPLAALETRLEEIKGLAAEADADGASREALLHRIDGLFRFVDDLRFAEQPDTPAIRTLPR</sequence>
<protein>
    <submittedName>
        <fullName evidence="2">Uncharacterized protein</fullName>
    </submittedName>
</protein>
<dbReference type="RefSeq" id="WP_129516893.1">
    <property type="nucleotide sequence ID" value="NZ_QWEX01000002.1"/>
</dbReference>
<dbReference type="AlphaFoldDB" id="A0A4V1PS01"/>
<accession>A0A4V1PS01</accession>
<reference evidence="2 3" key="1">
    <citation type="submission" date="2018-08" db="EMBL/GenBank/DDBJ databases">
        <title>Mountain-cultivated ginseng endophyte, Burkholderia stabilis and its activity against ginseng root rot disease.</title>
        <authorList>
            <person name="Tapan Kumar M."/>
            <person name="Bae H."/>
            <person name="Shanmugam G."/>
            <person name="Jeon J."/>
        </authorList>
    </citation>
    <scope>NUCLEOTIDE SEQUENCE [LARGE SCALE GENOMIC DNA]</scope>
    <source>
        <strain evidence="2 3">EB159</strain>
    </source>
</reference>
<dbReference type="EMBL" id="QWEX01000002">
    <property type="protein sequence ID" value="RXV69374.1"/>
    <property type="molecule type" value="Genomic_DNA"/>
</dbReference>
<comment type="caution">
    <text evidence="2">The sequence shown here is derived from an EMBL/GenBank/DDBJ whole genome shotgun (WGS) entry which is preliminary data.</text>
</comment>
<organism evidence="2 3">
    <name type="scientific">Burkholderia stabilis</name>
    <dbReference type="NCBI Taxonomy" id="95485"/>
    <lineage>
        <taxon>Bacteria</taxon>
        <taxon>Pseudomonadati</taxon>
        <taxon>Pseudomonadota</taxon>
        <taxon>Betaproteobacteria</taxon>
        <taxon>Burkholderiales</taxon>
        <taxon>Burkholderiaceae</taxon>
        <taxon>Burkholderia</taxon>
        <taxon>Burkholderia cepacia complex</taxon>
    </lineage>
</organism>
<feature type="compositionally biased region" description="Polar residues" evidence="1">
    <location>
        <begin position="1"/>
        <end position="12"/>
    </location>
</feature>
<evidence type="ECO:0000256" key="1">
    <source>
        <dbReference type="SAM" id="MobiDB-lite"/>
    </source>
</evidence>
<gene>
    <name evidence="2" type="ORF">D1006_30420</name>
</gene>
<evidence type="ECO:0000313" key="3">
    <source>
        <dbReference type="Proteomes" id="UP000289650"/>
    </source>
</evidence>
<name>A0A4V1PS01_9BURK</name>
<dbReference type="Proteomes" id="UP000289650">
    <property type="component" value="Unassembled WGS sequence"/>
</dbReference>
<proteinExistence type="predicted"/>
<feature type="region of interest" description="Disordered" evidence="1">
    <location>
        <begin position="1"/>
        <end position="30"/>
    </location>
</feature>
<evidence type="ECO:0000313" key="2">
    <source>
        <dbReference type="EMBL" id="RXV69374.1"/>
    </source>
</evidence>
<dbReference type="OrthoDB" id="9035362at2"/>